<gene>
    <name evidence="2" type="ORF">PTTG_29150</name>
</gene>
<reference evidence="3" key="4">
    <citation type="submission" date="2025-05" db="UniProtKB">
        <authorList>
            <consortium name="EnsemblFungi"/>
        </authorList>
    </citation>
    <scope>IDENTIFICATION</scope>
    <source>
        <strain evidence="3">isolate 1-1 / race 1 (BBBD)</strain>
    </source>
</reference>
<dbReference type="VEuPathDB" id="FungiDB:PTTG_29150"/>
<evidence type="ECO:0000313" key="2">
    <source>
        <dbReference type="EMBL" id="OAV88096.1"/>
    </source>
</evidence>
<accession>A0A180G622</accession>
<organism evidence="2">
    <name type="scientific">Puccinia triticina (isolate 1-1 / race 1 (BBBD))</name>
    <name type="common">Brown leaf rust fungus</name>
    <dbReference type="NCBI Taxonomy" id="630390"/>
    <lineage>
        <taxon>Eukaryota</taxon>
        <taxon>Fungi</taxon>
        <taxon>Dikarya</taxon>
        <taxon>Basidiomycota</taxon>
        <taxon>Pucciniomycotina</taxon>
        <taxon>Pucciniomycetes</taxon>
        <taxon>Pucciniales</taxon>
        <taxon>Pucciniaceae</taxon>
        <taxon>Puccinia</taxon>
    </lineage>
</organism>
<evidence type="ECO:0000313" key="4">
    <source>
        <dbReference type="Proteomes" id="UP000005240"/>
    </source>
</evidence>
<dbReference type="EMBL" id="ADAS02000214">
    <property type="protein sequence ID" value="OAV88096.1"/>
    <property type="molecule type" value="Genomic_DNA"/>
</dbReference>
<evidence type="ECO:0000313" key="3">
    <source>
        <dbReference type="EnsemblFungi" id="PTTG_29150-t43_1-p1"/>
    </source>
</evidence>
<reference evidence="3 4" key="3">
    <citation type="journal article" date="2017" name="G3 (Bethesda)">
        <title>Comparative analysis highlights variable genome content of wheat rusts and divergence of the mating loci.</title>
        <authorList>
            <person name="Cuomo C.A."/>
            <person name="Bakkeren G."/>
            <person name="Khalil H.B."/>
            <person name="Panwar V."/>
            <person name="Joly D."/>
            <person name="Linning R."/>
            <person name="Sakthikumar S."/>
            <person name="Song X."/>
            <person name="Adiconis X."/>
            <person name="Fan L."/>
            <person name="Goldberg J.M."/>
            <person name="Levin J.Z."/>
            <person name="Young S."/>
            <person name="Zeng Q."/>
            <person name="Anikster Y."/>
            <person name="Bruce M."/>
            <person name="Wang M."/>
            <person name="Yin C."/>
            <person name="McCallum B."/>
            <person name="Szabo L.J."/>
            <person name="Hulbert S."/>
            <person name="Chen X."/>
            <person name="Fellers J.P."/>
        </authorList>
    </citation>
    <scope>NUCLEOTIDE SEQUENCE</scope>
    <source>
        <strain evidence="4">Isolate 1-1 / race 1 (BBBD)</strain>
        <strain evidence="3">isolate 1-1 / race 1 (BBBD)</strain>
    </source>
</reference>
<dbReference type="AlphaFoldDB" id="A0A180G622"/>
<dbReference type="EnsemblFungi" id="PTTG_29150-t43_1">
    <property type="protein sequence ID" value="PTTG_29150-t43_1-p1"/>
    <property type="gene ID" value="PTTG_29150"/>
</dbReference>
<feature type="compositionally biased region" description="Low complexity" evidence="1">
    <location>
        <begin position="27"/>
        <end position="37"/>
    </location>
</feature>
<dbReference type="Proteomes" id="UP000005240">
    <property type="component" value="Unassembled WGS sequence"/>
</dbReference>
<evidence type="ECO:0000256" key="1">
    <source>
        <dbReference type="SAM" id="MobiDB-lite"/>
    </source>
</evidence>
<keyword evidence="4" id="KW-1185">Reference proteome</keyword>
<reference evidence="2" key="1">
    <citation type="submission" date="2009-11" db="EMBL/GenBank/DDBJ databases">
        <authorList>
            <consortium name="The Broad Institute Genome Sequencing Platform"/>
            <person name="Ward D."/>
            <person name="Feldgarden M."/>
            <person name="Earl A."/>
            <person name="Young S.K."/>
            <person name="Zeng Q."/>
            <person name="Koehrsen M."/>
            <person name="Alvarado L."/>
            <person name="Berlin A."/>
            <person name="Bochicchio J."/>
            <person name="Borenstein D."/>
            <person name="Chapman S.B."/>
            <person name="Chen Z."/>
            <person name="Engels R."/>
            <person name="Freedman E."/>
            <person name="Gellesch M."/>
            <person name="Goldberg J."/>
            <person name="Griggs A."/>
            <person name="Gujja S."/>
            <person name="Heilman E."/>
            <person name="Heiman D."/>
            <person name="Hepburn T."/>
            <person name="Howarth C."/>
            <person name="Jen D."/>
            <person name="Larson L."/>
            <person name="Lewis B."/>
            <person name="Mehta T."/>
            <person name="Park D."/>
            <person name="Pearson M."/>
            <person name="Roberts A."/>
            <person name="Saif S."/>
            <person name="Shea T."/>
            <person name="Shenoy N."/>
            <person name="Sisk P."/>
            <person name="Stolte C."/>
            <person name="Sykes S."/>
            <person name="Thomson T."/>
            <person name="Walk T."/>
            <person name="White J."/>
            <person name="Yandava C."/>
            <person name="Izard J."/>
            <person name="Baranova O.V."/>
            <person name="Blanton J.M."/>
            <person name="Tanner A.C."/>
            <person name="Dewhirst F.E."/>
            <person name="Haas B."/>
            <person name="Nusbaum C."/>
            <person name="Birren B."/>
        </authorList>
    </citation>
    <scope>NUCLEOTIDE SEQUENCE [LARGE SCALE GENOMIC DNA]</scope>
    <source>
        <strain evidence="2">1-1 BBBD Race 1</strain>
    </source>
</reference>
<feature type="region of interest" description="Disordered" evidence="1">
    <location>
        <begin position="21"/>
        <end position="46"/>
    </location>
</feature>
<name>A0A180G622_PUCT1</name>
<reference evidence="2" key="2">
    <citation type="submission" date="2016-05" db="EMBL/GenBank/DDBJ databases">
        <title>Comparative analysis highlights variable genome content of wheat rusts and divergence of the mating loci.</title>
        <authorList>
            <person name="Cuomo C.A."/>
            <person name="Bakkeren G."/>
            <person name="Szabo L."/>
            <person name="Khalil H."/>
            <person name="Joly D."/>
            <person name="Goldberg J."/>
            <person name="Young S."/>
            <person name="Zeng Q."/>
            <person name="Fellers J."/>
        </authorList>
    </citation>
    <scope>NUCLEOTIDE SEQUENCE [LARGE SCALE GENOMIC DNA]</scope>
    <source>
        <strain evidence="2">1-1 BBBD Race 1</strain>
    </source>
</reference>
<protein>
    <submittedName>
        <fullName evidence="2 3">Uncharacterized protein</fullName>
    </submittedName>
</protein>
<proteinExistence type="predicted"/>
<sequence length="101" mass="10785">MPSELDGDNFYPPVLAAIDSKNQSKRTGLTSLTSSSGANTNELTNNEMDQFLSSRSPRLGNLRRMDPGIGSTFNLIISKPSTASEVAAIIDLSSHQSSPTQ</sequence>